<evidence type="ECO:0000256" key="6">
    <source>
        <dbReference type="RuleBase" id="RU280813"/>
    </source>
</evidence>
<keyword evidence="5 6" id="KW-0472">Membrane</keyword>
<dbReference type="SUPFAM" id="SSF81321">
    <property type="entry name" value="Family A G protein-coupled receptor-like"/>
    <property type="match status" value="1"/>
</dbReference>
<feature type="transmembrane region" description="Helical" evidence="6">
    <location>
        <begin position="46"/>
        <end position="69"/>
    </location>
</feature>
<feature type="transmembrane region" description="Helical" evidence="6">
    <location>
        <begin position="175"/>
        <end position="197"/>
    </location>
</feature>
<evidence type="ECO:0000256" key="1">
    <source>
        <dbReference type="ARBA" id="ARBA00004141"/>
    </source>
</evidence>
<dbReference type="WBParaSite" id="SPAL_0000673200.1">
    <property type="protein sequence ID" value="SPAL_0000673200.1"/>
    <property type="gene ID" value="SPAL_0000673200"/>
</dbReference>
<keyword evidence="3 6" id="KW-0812">Transmembrane</keyword>
<evidence type="ECO:0000313" key="8">
    <source>
        <dbReference type="WBParaSite" id="SPAL_0000673200.1"/>
    </source>
</evidence>
<feature type="transmembrane region" description="Helical" evidence="6">
    <location>
        <begin position="133"/>
        <end position="155"/>
    </location>
</feature>
<organism evidence="7 8">
    <name type="scientific">Strongyloides papillosus</name>
    <name type="common">Intestinal threadworm</name>
    <dbReference type="NCBI Taxonomy" id="174720"/>
    <lineage>
        <taxon>Eukaryota</taxon>
        <taxon>Metazoa</taxon>
        <taxon>Ecdysozoa</taxon>
        <taxon>Nematoda</taxon>
        <taxon>Chromadorea</taxon>
        <taxon>Rhabditida</taxon>
        <taxon>Tylenchina</taxon>
        <taxon>Panagrolaimomorpha</taxon>
        <taxon>Strongyloidoidea</taxon>
        <taxon>Strongyloididae</taxon>
        <taxon>Strongyloides</taxon>
    </lineage>
</organism>
<evidence type="ECO:0000256" key="2">
    <source>
        <dbReference type="ARBA" id="ARBA00005692"/>
    </source>
</evidence>
<dbReference type="Pfam" id="PF02118">
    <property type="entry name" value="Srg"/>
    <property type="match status" value="1"/>
</dbReference>
<dbReference type="PANTHER" id="PTHR31552">
    <property type="entry name" value="SERPENTINE RECEPTOR CLASS GAMMA"/>
    <property type="match status" value="1"/>
</dbReference>
<proteinExistence type="inferred from homology"/>
<comment type="similarity">
    <text evidence="2 6">Belongs to the nematode receptor-like protein srg family.</text>
</comment>
<evidence type="ECO:0000256" key="3">
    <source>
        <dbReference type="ARBA" id="ARBA00022692"/>
    </source>
</evidence>
<dbReference type="GO" id="GO:0016020">
    <property type="term" value="C:membrane"/>
    <property type="evidence" value="ECO:0007669"/>
    <property type="project" value="UniProtKB-SubCell"/>
</dbReference>
<dbReference type="Proteomes" id="UP000046392">
    <property type="component" value="Unplaced"/>
</dbReference>
<reference evidence="8" key="1">
    <citation type="submission" date="2017-02" db="UniProtKB">
        <authorList>
            <consortium name="WormBaseParasite"/>
        </authorList>
    </citation>
    <scope>IDENTIFICATION</scope>
</reference>
<feature type="transmembrane region" description="Helical" evidence="6">
    <location>
        <begin position="217"/>
        <end position="244"/>
    </location>
</feature>
<dbReference type="InterPro" id="IPR000609">
    <property type="entry name" value="7TM_GPCR_serpentine_rcpt_Srg"/>
</dbReference>
<sequence>MNDIIFVSEVIQLIYKLPTIFLMILAICVIIKEIKRKNVYFNKQFYFIIVCKLINDINYILTNTIFFKLPKLGFYVKFLENNNWLTETFYILTAQQAAFMFLITFLISVNRYVAVNFITMYNLYFSKSNMIKILLFFILFSTLVGIGNYFFHPLYKIDYFFRIFMPNFTSRSITYYQIFYTIGLFGTLSVATCIFNVKAILKLKKHNQEGSTYKRELFNIIYSIFIFITLSCVEAFYVCRIIVVQYEINLLAPIPYFLHILAFDLTSVGDFYFLIYSNIELRNEMKNVFRCSKKLTAKVNVNVVRIN</sequence>
<evidence type="ECO:0000256" key="4">
    <source>
        <dbReference type="ARBA" id="ARBA00022989"/>
    </source>
</evidence>
<dbReference type="GO" id="GO:0004888">
    <property type="term" value="F:transmembrane signaling receptor activity"/>
    <property type="evidence" value="ECO:0007669"/>
    <property type="project" value="InterPro"/>
</dbReference>
<feature type="transmembrane region" description="Helical" evidence="6">
    <location>
        <begin position="256"/>
        <end position="276"/>
    </location>
</feature>
<keyword evidence="7" id="KW-1185">Reference proteome</keyword>
<protein>
    <recommendedName>
        <fullName evidence="6">Serpentine receptor class gamma</fullName>
    </recommendedName>
</protein>
<name>A0A0N5BLD3_STREA</name>
<dbReference type="GO" id="GO:0007606">
    <property type="term" value="P:sensory perception of chemical stimulus"/>
    <property type="evidence" value="ECO:0007669"/>
    <property type="project" value="UniProtKB-UniRule"/>
</dbReference>
<dbReference type="Gene3D" id="1.20.1070.10">
    <property type="entry name" value="Rhodopsin 7-helix transmembrane proteins"/>
    <property type="match status" value="1"/>
</dbReference>
<evidence type="ECO:0000313" key="7">
    <source>
        <dbReference type="Proteomes" id="UP000046392"/>
    </source>
</evidence>
<dbReference type="AlphaFoldDB" id="A0A0N5BLD3"/>
<feature type="transmembrane region" description="Helical" evidence="6">
    <location>
        <begin position="13"/>
        <end position="34"/>
    </location>
</feature>
<keyword evidence="4 6" id="KW-1133">Transmembrane helix</keyword>
<evidence type="ECO:0000256" key="5">
    <source>
        <dbReference type="ARBA" id="ARBA00023136"/>
    </source>
</evidence>
<accession>A0A0N5BLD3</accession>
<feature type="transmembrane region" description="Helical" evidence="6">
    <location>
        <begin position="89"/>
        <end position="113"/>
    </location>
</feature>
<dbReference type="PANTHER" id="PTHR31552:SF8">
    <property type="entry name" value="SERPENTINE RECEPTOR CLASS GAMMA"/>
    <property type="match status" value="1"/>
</dbReference>
<comment type="subcellular location">
    <subcellularLocation>
        <location evidence="1">Membrane</location>
        <topology evidence="1">Multi-pass membrane protein</topology>
    </subcellularLocation>
</comment>